<dbReference type="eggNOG" id="COG0693">
    <property type="taxonomic scope" value="Bacteria"/>
</dbReference>
<accession>C8PRH4</accession>
<proteinExistence type="predicted"/>
<dbReference type="RefSeq" id="WP_006189137.1">
    <property type="nucleotide sequence ID" value="NZ_ACYH01000041.1"/>
</dbReference>
<dbReference type="AlphaFoldDB" id="C8PRH4"/>
<evidence type="ECO:0000313" key="2">
    <source>
        <dbReference type="EMBL" id="EEV20099.1"/>
    </source>
</evidence>
<protein>
    <recommendedName>
        <fullName evidence="1">DJ-1/PfpI domain-containing protein</fullName>
    </recommendedName>
</protein>
<dbReference type="InterPro" id="IPR002818">
    <property type="entry name" value="DJ-1/PfpI"/>
</dbReference>
<reference evidence="2 3" key="1">
    <citation type="submission" date="2009-07" db="EMBL/GenBank/DDBJ databases">
        <authorList>
            <person name="Madupu R."/>
            <person name="Sebastian Y."/>
            <person name="Durkin A.S."/>
            <person name="Torralba M."/>
            <person name="Methe B."/>
            <person name="Sutton G.G."/>
            <person name="Strausberg R.L."/>
            <person name="Nelson K.E."/>
        </authorList>
    </citation>
    <scope>NUCLEOTIDE SEQUENCE [LARGE SCALE GENOMIC DNA]</scope>
    <source>
        <strain evidence="2 3">ATCC 35580</strain>
    </source>
</reference>
<evidence type="ECO:0000259" key="1">
    <source>
        <dbReference type="Pfam" id="PF01965"/>
    </source>
</evidence>
<feature type="domain" description="DJ-1/PfpI" evidence="1">
    <location>
        <begin position="2"/>
        <end position="65"/>
    </location>
</feature>
<dbReference type="Gene3D" id="3.40.50.880">
    <property type="match status" value="1"/>
</dbReference>
<organism evidence="2 3">
    <name type="scientific">Treponema vincentii ATCC 35580</name>
    <dbReference type="NCBI Taxonomy" id="596324"/>
    <lineage>
        <taxon>Bacteria</taxon>
        <taxon>Pseudomonadati</taxon>
        <taxon>Spirochaetota</taxon>
        <taxon>Spirochaetia</taxon>
        <taxon>Spirochaetales</taxon>
        <taxon>Treponemataceae</taxon>
        <taxon>Treponema</taxon>
    </lineage>
</organism>
<dbReference type="Pfam" id="PF01965">
    <property type="entry name" value="DJ-1_PfpI"/>
    <property type="match status" value="1"/>
</dbReference>
<dbReference type="Proteomes" id="UP000004509">
    <property type="component" value="Unassembled WGS sequence"/>
</dbReference>
<gene>
    <name evidence="2" type="ORF">TREVI0001_0865</name>
</gene>
<comment type="caution">
    <text evidence="2">The sequence shown here is derived from an EMBL/GenBank/DDBJ whole genome shotgun (WGS) entry which is preliminary data.</text>
</comment>
<dbReference type="EMBL" id="ACYH01000041">
    <property type="protein sequence ID" value="EEV20099.1"/>
    <property type="molecule type" value="Genomic_DNA"/>
</dbReference>
<dbReference type="SUPFAM" id="SSF52317">
    <property type="entry name" value="Class I glutamine amidotransferase-like"/>
    <property type="match status" value="1"/>
</dbReference>
<dbReference type="InterPro" id="IPR029062">
    <property type="entry name" value="Class_I_gatase-like"/>
</dbReference>
<evidence type="ECO:0000313" key="3">
    <source>
        <dbReference type="Proteomes" id="UP000004509"/>
    </source>
</evidence>
<dbReference type="STRING" id="596324.TREVI0001_0865"/>
<name>C8PRH4_9SPIR</name>
<sequence length="67" mass="7606">MKKIYMYVLDTMADWENGYFLQGLTLQKMAGELKYELQTVSVSKRAIKTAGGITVVPDITLDEIDEM</sequence>